<evidence type="ECO:0000256" key="1">
    <source>
        <dbReference type="ARBA" id="ARBA00010515"/>
    </source>
</evidence>
<dbReference type="PROSITE" id="PS01173">
    <property type="entry name" value="LIPASE_GDXG_HIS"/>
    <property type="match status" value="1"/>
</dbReference>
<dbReference type="Proteomes" id="UP001239215">
    <property type="component" value="Unassembled WGS sequence"/>
</dbReference>
<evidence type="ECO:0000313" key="5">
    <source>
        <dbReference type="Proteomes" id="UP001239215"/>
    </source>
</evidence>
<dbReference type="GO" id="GO:0016787">
    <property type="term" value="F:hydrolase activity"/>
    <property type="evidence" value="ECO:0007669"/>
    <property type="project" value="UniProtKB-KW"/>
</dbReference>
<sequence length="359" mass="37707">MTAVSLPTRPAAVVAAARRASVAALLRLPEPVKRRLAGPPVRVDGLELDLDTQLVLRLRRLAREPVVEDLPIAHGRAVLRAQAALAGGDQPIGAVRPCRVADLPGRLYVPSGRLVQDGGDGDPLLVFFHGGGWLYGDLDSHDPLCRFLAERAGVRVLSVAYRLAPEHPFPAAYDDALAALEWVSANAGWLGADVRRIGVGGDSAGGNLAAAVAIEAARREIPLAFQLLVYPATDMTRGSASHRLFGQGFYLTTEFMDGVAAHYLPVEEQRTDPAASPLFADLPAGLAPAYVATAGFDPLRDEGEAYAAKLADAGVPVRVRRFDGLIHGFANWVALGASNTAAVAEVADALASGLAEADT</sequence>
<comment type="similarity">
    <text evidence="1">Belongs to the 'GDXG' lipolytic enzyme family.</text>
</comment>
<keyword evidence="2 4" id="KW-0378">Hydrolase</keyword>
<evidence type="ECO:0000259" key="3">
    <source>
        <dbReference type="Pfam" id="PF07859"/>
    </source>
</evidence>
<dbReference type="InterPro" id="IPR013094">
    <property type="entry name" value="AB_hydrolase_3"/>
</dbReference>
<dbReference type="EMBL" id="JAUTAN010000001">
    <property type="protein sequence ID" value="MDQ1105538.1"/>
    <property type="molecule type" value="Genomic_DNA"/>
</dbReference>
<dbReference type="Pfam" id="PF07859">
    <property type="entry name" value="Abhydrolase_3"/>
    <property type="match status" value="1"/>
</dbReference>
<dbReference type="PANTHER" id="PTHR48081:SF8">
    <property type="entry name" value="ALPHA_BETA HYDROLASE FOLD-3 DOMAIN-CONTAINING PROTEIN-RELATED"/>
    <property type="match status" value="1"/>
</dbReference>
<evidence type="ECO:0000313" key="4">
    <source>
        <dbReference type="EMBL" id="MDQ1105538.1"/>
    </source>
</evidence>
<reference evidence="4" key="1">
    <citation type="submission" date="2023-07" db="EMBL/GenBank/DDBJ databases">
        <title>Functional and genomic diversity of the sorghum phyllosphere microbiome.</title>
        <authorList>
            <person name="Shade A."/>
        </authorList>
    </citation>
    <scope>NUCLEOTIDE SEQUENCE</scope>
    <source>
        <strain evidence="4">SORGH_AS_1067</strain>
    </source>
</reference>
<dbReference type="AlphaFoldDB" id="A0AAJ1U5D5"/>
<accession>A0AAJ1U5D5</accession>
<organism evidence="4 5">
    <name type="scientific">Nocardioides zeae</name>
    <dbReference type="NCBI Taxonomy" id="1457234"/>
    <lineage>
        <taxon>Bacteria</taxon>
        <taxon>Bacillati</taxon>
        <taxon>Actinomycetota</taxon>
        <taxon>Actinomycetes</taxon>
        <taxon>Propionibacteriales</taxon>
        <taxon>Nocardioidaceae</taxon>
        <taxon>Nocardioides</taxon>
    </lineage>
</organism>
<proteinExistence type="inferred from homology"/>
<gene>
    <name evidence="4" type="ORF">QE405_002822</name>
</gene>
<dbReference type="PANTHER" id="PTHR48081">
    <property type="entry name" value="AB HYDROLASE SUPERFAMILY PROTEIN C4A8.06C"/>
    <property type="match status" value="1"/>
</dbReference>
<dbReference type="EC" id="3.1.1.-" evidence="4"/>
<dbReference type="Gene3D" id="3.40.50.1820">
    <property type="entry name" value="alpha/beta hydrolase"/>
    <property type="match status" value="1"/>
</dbReference>
<dbReference type="InterPro" id="IPR002168">
    <property type="entry name" value="Lipase_GDXG_HIS_AS"/>
</dbReference>
<protein>
    <submittedName>
        <fullName evidence="4">Acetyl esterase</fullName>
        <ecNumber evidence="4">3.1.1.-</ecNumber>
    </submittedName>
</protein>
<dbReference type="SUPFAM" id="SSF53474">
    <property type="entry name" value="alpha/beta-Hydrolases"/>
    <property type="match status" value="1"/>
</dbReference>
<dbReference type="InterPro" id="IPR050300">
    <property type="entry name" value="GDXG_lipolytic_enzyme"/>
</dbReference>
<feature type="domain" description="Alpha/beta hydrolase fold-3" evidence="3">
    <location>
        <begin position="125"/>
        <end position="330"/>
    </location>
</feature>
<evidence type="ECO:0000256" key="2">
    <source>
        <dbReference type="ARBA" id="ARBA00022801"/>
    </source>
</evidence>
<dbReference type="InterPro" id="IPR029058">
    <property type="entry name" value="AB_hydrolase_fold"/>
</dbReference>
<comment type="caution">
    <text evidence="4">The sequence shown here is derived from an EMBL/GenBank/DDBJ whole genome shotgun (WGS) entry which is preliminary data.</text>
</comment>
<name>A0AAJ1U5D5_9ACTN</name>